<evidence type="ECO:0000256" key="1">
    <source>
        <dbReference type="ARBA" id="ARBA00007888"/>
    </source>
</evidence>
<accession>A0A845LAM6</accession>
<dbReference type="Pfam" id="PF01924">
    <property type="entry name" value="HypD"/>
    <property type="match status" value="1"/>
</dbReference>
<dbReference type="InterPro" id="IPR042243">
    <property type="entry name" value="HypD_1"/>
</dbReference>
<dbReference type="EMBL" id="WXEX01000002">
    <property type="protein sequence ID" value="MZP41980.1"/>
    <property type="molecule type" value="Genomic_DNA"/>
</dbReference>
<comment type="similarity">
    <text evidence="1">Belongs to the HypD family.</text>
</comment>
<dbReference type="OrthoDB" id="9770424at2"/>
<evidence type="ECO:0000313" key="5">
    <source>
        <dbReference type="Proteomes" id="UP000471031"/>
    </source>
</evidence>
<dbReference type="InterPro" id="IPR002780">
    <property type="entry name" value="Hyd_form_HypD"/>
</dbReference>
<evidence type="ECO:0000313" key="4">
    <source>
        <dbReference type="EMBL" id="MZP41980.1"/>
    </source>
</evidence>
<keyword evidence="2" id="KW-0479">Metal-binding</keyword>
<dbReference type="InterPro" id="IPR042244">
    <property type="entry name" value="HypD_2_sf"/>
</dbReference>
<proteinExistence type="inferred from homology"/>
<dbReference type="GO" id="GO:0070025">
    <property type="term" value="F:carbon monoxide binding"/>
    <property type="evidence" value="ECO:0007669"/>
    <property type="project" value="TreeGrafter"/>
</dbReference>
<dbReference type="AlphaFoldDB" id="A0A845LAM6"/>
<keyword evidence="3" id="KW-0408">Iron</keyword>
<evidence type="ECO:0000256" key="2">
    <source>
        <dbReference type="ARBA" id="ARBA00022723"/>
    </source>
</evidence>
<dbReference type="NCBIfam" id="TIGR00075">
    <property type="entry name" value="hypD"/>
    <property type="match status" value="1"/>
</dbReference>
<protein>
    <submittedName>
        <fullName evidence="4">Hydrogenase formation protein HypD</fullName>
    </submittedName>
</protein>
<dbReference type="GO" id="GO:0051604">
    <property type="term" value="P:protein maturation"/>
    <property type="evidence" value="ECO:0007669"/>
    <property type="project" value="TreeGrafter"/>
</dbReference>
<dbReference type="Proteomes" id="UP000471031">
    <property type="component" value="Unassembled WGS sequence"/>
</dbReference>
<name>A0A845LAM6_HELGE</name>
<dbReference type="Gene3D" id="6.10.20.100">
    <property type="match status" value="1"/>
</dbReference>
<keyword evidence="5" id="KW-1185">Reference proteome</keyword>
<dbReference type="RefSeq" id="WP_161260567.1">
    <property type="nucleotide sequence ID" value="NZ_JAFBDC010000002.1"/>
</dbReference>
<dbReference type="PIRSF" id="PIRSF005622">
    <property type="entry name" value="Hydrgn_mat_hypD"/>
    <property type="match status" value="1"/>
</dbReference>
<organism evidence="4 5">
    <name type="scientific">Heliomicrobium gestii</name>
    <name type="common">Heliobacterium gestii</name>
    <dbReference type="NCBI Taxonomy" id="2699"/>
    <lineage>
        <taxon>Bacteria</taxon>
        <taxon>Bacillati</taxon>
        <taxon>Bacillota</taxon>
        <taxon>Clostridia</taxon>
        <taxon>Eubacteriales</taxon>
        <taxon>Heliobacteriaceae</taxon>
        <taxon>Heliomicrobium</taxon>
    </lineage>
</organism>
<gene>
    <name evidence="4" type="primary">hypD</name>
    <name evidence="4" type="ORF">GTO89_02890</name>
</gene>
<dbReference type="PANTHER" id="PTHR30149">
    <property type="entry name" value="HYDROGENASE PROTEIN ASSEMBLY PROTEIN HYPD"/>
    <property type="match status" value="1"/>
</dbReference>
<dbReference type="GO" id="GO:0005506">
    <property type="term" value="F:iron ion binding"/>
    <property type="evidence" value="ECO:0007669"/>
    <property type="project" value="TreeGrafter"/>
</dbReference>
<sequence length="385" mass="41763">MHKEILKRFRDPEMGQQMAQRVRDSLDRLTQRLGRRANVMEFCGTHTAAISRTGVRELLKPHVNLMSGPGCPVCVSDYSDIDRIIALAGQPGAIIATFGDMMKVPGSRTTLQEEKARGADVRIVYSSLDALAIARENPQQAVIFVGVGFETTAPTAAVTIEQAVREGRDNFFIYSLHKLTPPAMAALLPDPELQVDGILLPGHVSMITGRGYWDFLSRQLGLPGVVAGFEPLELLSAVDHLAQLLQEGRPSVVNAYGRAVKEEGNRAALDAMARCFDLQEGHWRGLGTVPASAMKLKPALASWDAEVRFPLEMTPAAPPKGCLCGEILKGKKTPFDCPLFASGCEPARPIGPCMVSHEGTCATFYRYERFAVSGGASHLREGGRP</sequence>
<comment type="caution">
    <text evidence="4">The sequence shown here is derived from an EMBL/GenBank/DDBJ whole genome shotgun (WGS) entry which is preliminary data.</text>
</comment>
<reference evidence="4 5" key="1">
    <citation type="submission" date="2020-01" db="EMBL/GenBank/DDBJ databases">
        <title>Whole genome sequence of Heliobacterium gestii DSM 11169.</title>
        <authorList>
            <person name="Kyndt J.A."/>
            <person name="Meyer T.E."/>
        </authorList>
    </citation>
    <scope>NUCLEOTIDE SEQUENCE [LARGE SCALE GENOMIC DNA]</scope>
    <source>
        <strain evidence="4 5">DSM 11169</strain>
    </source>
</reference>
<dbReference type="PANTHER" id="PTHR30149:SF0">
    <property type="entry name" value="HYDROGENASE MATURATION FACTOR HYPD"/>
    <property type="match status" value="1"/>
</dbReference>
<evidence type="ECO:0000256" key="3">
    <source>
        <dbReference type="ARBA" id="ARBA00023004"/>
    </source>
</evidence>
<dbReference type="GO" id="GO:0051539">
    <property type="term" value="F:4 iron, 4 sulfur cluster binding"/>
    <property type="evidence" value="ECO:0007669"/>
    <property type="project" value="TreeGrafter"/>
</dbReference>
<dbReference type="Gene3D" id="3.40.50.11750">
    <property type="entry name" value="HypD, alpha/beta domain 1"/>
    <property type="match status" value="2"/>
</dbReference>